<evidence type="ECO:0000259" key="7">
    <source>
        <dbReference type="PROSITE" id="PS50016"/>
    </source>
</evidence>
<dbReference type="InterPro" id="IPR050701">
    <property type="entry name" value="Histone_Mod_Regulator"/>
</dbReference>
<reference evidence="9" key="1">
    <citation type="submission" date="2021-02" db="EMBL/GenBank/DDBJ databases">
        <authorList>
            <person name="Nowell W R."/>
        </authorList>
    </citation>
    <scope>NUCLEOTIDE SEQUENCE</scope>
</reference>
<dbReference type="GO" id="GO:0006357">
    <property type="term" value="P:regulation of transcription by RNA polymerase II"/>
    <property type="evidence" value="ECO:0007669"/>
    <property type="project" value="TreeGrafter"/>
</dbReference>
<dbReference type="Gene3D" id="2.30.30.1150">
    <property type="match status" value="1"/>
</dbReference>
<dbReference type="Pfam" id="PF13832">
    <property type="entry name" value="zf-HC5HC2H_2"/>
    <property type="match status" value="1"/>
</dbReference>
<dbReference type="PROSITE" id="PS51805">
    <property type="entry name" value="EPHD"/>
    <property type="match status" value="1"/>
</dbReference>
<keyword evidence="5" id="KW-0175">Coiled coil</keyword>
<evidence type="ECO:0000259" key="8">
    <source>
        <dbReference type="PROSITE" id="PS51805"/>
    </source>
</evidence>
<dbReference type="PANTHER" id="PTHR13793">
    <property type="entry name" value="PHD FINGER PROTEINS"/>
    <property type="match status" value="1"/>
</dbReference>
<evidence type="ECO:0000256" key="5">
    <source>
        <dbReference type="SAM" id="Coils"/>
    </source>
</evidence>
<dbReference type="SUPFAM" id="SSF57903">
    <property type="entry name" value="FYVE/PHD zinc finger"/>
    <property type="match status" value="3"/>
</dbReference>
<evidence type="ECO:0000256" key="3">
    <source>
        <dbReference type="ARBA" id="ARBA00022833"/>
    </source>
</evidence>
<keyword evidence="3" id="KW-0862">Zinc</keyword>
<feature type="domain" description="PHD-type" evidence="8">
    <location>
        <begin position="84"/>
        <end position="197"/>
    </location>
</feature>
<accession>A0A814M9V6</accession>
<dbReference type="EMBL" id="CAJNOU010001030">
    <property type="protein sequence ID" value="CAF1138010.1"/>
    <property type="molecule type" value="Genomic_DNA"/>
</dbReference>
<dbReference type="InterPro" id="IPR034732">
    <property type="entry name" value="EPHD"/>
</dbReference>
<feature type="compositionally biased region" description="Basic and acidic residues" evidence="6">
    <location>
        <begin position="707"/>
        <end position="721"/>
    </location>
</feature>
<organism evidence="9 11">
    <name type="scientific">Rotaria sordida</name>
    <dbReference type="NCBI Taxonomy" id="392033"/>
    <lineage>
        <taxon>Eukaryota</taxon>
        <taxon>Metazoa</taxon>
        <taxon>Spiralia</taxon>
        <taxon>Gnathifera</taxon>
        <taxon>Rotifera</taxon>
        <taxon>Eurotatoria</taxon>
        <taxon>Bdelloidea</taxon>
        <taxon>Philodinida</taxon>
        <taxon>Philodinidae</taxon>
        <taxon>Rotaria</taxon>
    </lineage>
</organism>
<feature type="domain" description="PHD-type" evidence="7">
    <location>
        <begin position="21"/>
        <end position="81"/>
    </location>
</feature>
<keyword evidence="2 4" id="KW-0863">Zinc-finger</keyword>
<dbReference type="InterPro" id="IPR011011">
    <property type="entry name" value="Znf_FYVE_PHD"/>
</dbReference>
<dbReference type="Pfam" id="PF00628">
    <property type="entry name" value="PHD"/>
    <property type="match status" value="3"/>
</dbReference>
<evidence type="ECO:0000256" key="1">
    <source>
        <dbReference type="ARBA" id="ARBA00022723"/>
    </source>
</evidence>
<dbReference type="PROSITE" id="PS50016">
    <property type="entry name" value="ZF_PHD_2"/>
    <property type="match status" value="3"/>
</dbReference>
<evidence type="ECO:0000313" key="11">
    <source>
        <dbReference type="Proteomes" id="UP000663882"/>
    </source>
</evidence>
<evidence type="ECO:0008006" key="12">
    <source>
        <dbReference type="Google" id="ProtNLM"/>
    </source>
</evidence>
<comment type="caution">
    <text evidence="9">The sequence shown here is derived from an EMBL/GenBank/DDBJ whole genome shotgun (WGS) entry which is preliminary data.</text>
</comment>
<feature type="region of interest" description="Disordered" evidence="6">
    <location>
        <begin position="494"/>
        <end position="631"/>
    </location>
</feature>
<evidence type="ECO:0000313" key="9">
    <source>
        <dbReference type="EMBL" id="CAF1076360.1"/>
    </source>
</evidence>
<feature type="compositionally biased region" description="Low complexity" evidence="6">
    <location>
        <begin position="506"/>
        <end position="515"/>
    </location>
</feature>
<dbReference type="OrthoDB" id="336088at2759"/>
<proteinExistence type="predicted"/>
<dbReference type="EMBL" id="CAJNOO010000995">
    <property type="protein sequence ID" value="CAF1076360.1"/>
    <property type="molecule type" value="Genomic_DNA"/>
</dbReference>
<feature type="domain" description="PHD-type" evidence="7">
    <location>
        <begin position="402"/>
        <end position="461"/>
    </location>
</feature>
<evidence type="ECO:0000256" key="4">
    <source>
        <dbReference type="PROSITE-ProRule" id="PRU00146"/>
    </source>
</evidence>
<dbReference type="Proteomes" id="UP000663889">
    <property type="component" value="Unassembled WGS sequence"/>
</dbReference>
<dbReference type="AlphaFoldDB" id="A0A814M9V6"/>
<dbReference type="InterPro" id="IPR013083">
    <property type="entry name" value="Znf_RING/FYVE/PHD"/>
</dbReference>
<feature type="region of interest" description="Disordered" evidence="6">
    <location>
        <begin position="793"/>
        <end position="827"/>
    </location>
</feature>
<dbReference type="PROSITE" id="PS01359">
    <property type="entry name" value="ZF_PHD_1"/>
    <property type="match status" value="2"/>
</dbReference>
<feature type="compositionally biased region" description="Low complexity" evidence="6">
    <location>
        <begin position="590"/>
        <end position="608"/>
    </location>
</feature>
<keyword evidence="1" id="KW-0479">Metal-binding</keyword>
<evidence type="ECO:0000256" key="6">
    <source>
        <dbReference type="SAM" id="MobiDB-lite"/>
    </source>
</evidence>
<dbReference type="SMART" id="SM00249">
    <property type="entry name" value="PHD"/>
    <property type="match status" value="4"/>
</dbReference>
<evidence type="ECO:0000313" key="10">
    <source>
        <dbReference type="EMBL" id="CAF1138010.1"/>
    </source>
</evidence>
<evidence type="ECO:0000256" key="2">
    <source>
        <dbReference type="ARBA" id="ARBA00022771"/>
    </source>
</evidence>
<feature type="domain" description="PHD-type" evidence="7">
    <location>
        <begin position="739"/>
        <end position="792"/>
    </location>
</feature>
<gene>
    <name evidence="9" type="ORF">RFH988_LOCUS18046</name>
    <name evidence="10" type="ORF">SEV965_LOCUS17779</name>
</gene>
<protein>
    <recommendedName>
        <fullName evidence="12">PHD finger protein 14</fullName>
    </recommendedName>
</protein>
<feature type="compositionally biased region" description="Basic residues" evidence="6">
    <location>
        <begin position="809"/>
        <end position="818"/>
    </location>
</feature>
<dbReference type="Gene3D" id="3.30.40.10">
    <property type="entry name" value="Zinc/RING finger domain, C3HC4 (zinc finger)"/>
    <property type="match status" value="3"/>
</dbReference>
<sequence>MSGEENNSTDESITKPLIAETKICSICLLSGSTDDNDPIVYCDRCGVIVHESCYNADTLDDKSSDSSSPSEYWFCTPCLAHVDDPTCALCPTKDRCQPFWPTLESTWVHVVCALGVPGVLFYDELYYTPVDLSNISSQKFGNKSCHACESRSGVAVSCDAGLCPNAFHLSCANKNGLLQIRGELSKIECELYCVTHQSASNTYKTVQRNYTICEVQQKQLDHRDKLNDEITQVLTDHWSLYKKRSETFPRLPKPAKSHVARSLMVDPVALKNFFDKAQRLRPNQSTTLPNNFDLTSTDTNALLAFTANEEELSQIRERITDAENKLAQLELSSSDKQLKEEHKKLETELKKEYETLASLTERYNEFIEIFKLYNCQLKDDTTNHLLNIKFPQLSSTITTTENDCCSVCKQTDRSNQMIKCCQCHLAFHGDCLTPAMPPKTLSVMLSASKKYDWQCASCVNAQQEELDQCNVNVDEPRQIRPRRTNELVLRETFIKFGSRKRKQEPNSNNNNNTNNNEEEKTNNKRTKPSTDESNVKSKQTSSNVDSSPSKETTNLKRDDEKLTTSKSRTSVIKQLFTRKTTDFTPEPLSKRTSSSPKKSSTNQKSPRISIKKSPKSKSNNSPVTPARSKSLIIKRRTPTIFKQKAVSLPITKSEKKKRKTTKDPMSIFDFDDDENANGTIELHSSITTNDNEKKIKKRKKENIYQEKKENIDKEEKKEITPNRKSKRSTLIISNNVPSDARCKECSNQGTNQTMTDCDQCKNYYHFACCMPPLSSFPKRRNYGWTCHRCNDDKEHETSNEIISTSPSKSSRRERRSHNRYGEKESST</sequence>
<feature type="region of interest" description="Disordered" evidence="6">
    <location>
        <begin position="707"/>
        <end position="732"/>
    </location>
</feature>
<feature type="compositionally biased region" description="Basic and acidic residues" evidence="6">
    <location>
        <begin position="517"/>
        <end position="535"/>
    </location>
</feature>
<dbReference type="PANTHER" id="PTHR13793:SF107">
    <property type="entry name" value="BROMODOMAIN-CONTAINING PROTEIN HOMOLOG"/>
    <property type="match status" value="1"/>
</dbReference>
<feature type="compositionally biased region" description="Basic and acidic residues" evidence="6">
    <location>
        <begin position="553"/>
        <end position="563"/>
    </location>
</feature>
<dbReference type="InterPro" id="IPR001965">
    <property type="entry name" value="Znf_PHD"/>
</dbReference>
<dbReference type="GO" id="GO:0008270">
    <property type="term" value="F:zinc ion binding"/>
    <property type="evidence" value="ECO:0007669"/>
    <property type="project" value="UniProtKB-KW"/>
</dbReference>
<dbReference type="InterPro" id="IPR019786">
    <property type="entry name" value="Zinc_finger_PHD-type_CS"/>
</dbReference>
<dbReference type="Proteomes" id="UP000663882">
    <property type="component" value="Unassembled WGS sequence"/>
</dbReference>
<feature type="compositionally biased region" description="Polar residues" evidence="6">
    <location>
        <begin position="536"/>
        <end position="552"/>
    </location>
</feature>
<name>A0A814M9V6_9BILA</name>
<dbReference type="InterPro" id="IPR019787">
    <property type="entry name" value="Znf_PHD-finger"/>
</dbReference>
<feature type="coiled-coil region" evidence="5">
    <location>
        <begin position="305"/>
        <end position="362"/>
    </location>
</feature>